<name>A0A6P8S989_GEOSA</name>
<dbReference type="PANTHER" id="PTHR22028">
    <property type="entry name" value="SFI1 SPINDLE BODY DOMAIN-CONTAINING PROTEIN-RELATED"/>
    <property type="match status" value="1"/>
</dbReference>
<sequence length="1261" mass="152960">MEKKETVIASKDLNLLCRRIPTVKIPPDYKEELLDFKEHPHCKYRPPCLSDKCDRLKLVRTGRVQKLQNSKIHSRGPRLTPRHAGISYPVQQRSTQYRGVAYKWNRGGRLKELRIRHLARKFFYLWVKRTFGRILPHKARNYYQRKLLLLTFSKWKEEWWIFHKEWKLTIRAVCHHRYFLYNLTFKAWRTYTSLKCQKKITYKATACFAEKQLMRLMWRHWLIYIDVRRTKLRMQSQSLEFRERSVLQRSWNLWMCLFQHRQAARQLDYLALQHWAMSLQYRAWLQWNKQYLQRLDEQQKLVLVIQYEQRHNMRHTMQHLQQYVKHRRARQCQKNLAQIALNSSLIKRYFSYWHKAWEHRRIMHAHKQHIRVLAAKFVLRRTFIHWKQYMVMHAEELKLQELADGYRRCHLLSLGFSALKKNAKDMQIQRIRRNLACQQRDVMLLKRFWFCWKNRLEQQDEEKQKTLTLLARMHCRAVLLHRSLRTWRLYVQWWRYRQVEYQKADDHYEKTTVSQKFLAWKQFCVEQQLKREMSERALLFHRVAAQRWLFCTWRQKTEEQRESRLAHERALIHYNWQLLESSWLIWREQMTRRLEQQEQEVLAQAYSFHQRLHKAFCLWRKNVWQIKKERAQEKSALHFHDSHCMWHTWARWRKFIEGQRAKWKRILLADMHYRHWLLCRVLAAWKQYQCNVRSVLDCIAEKEKQQNEKILRGFLCTWRRNAAVIAREAVKKAQAENHYKNVILSKVVLQWRQTVVVLVYCRRQKAAAVTEAKQHLAKVHLRANFLQWKDSTKRSKQEKTKMVAAVEHHRNFLFKKYLTKWKAHHFQCLRKLLLQNQGDRLRMVRLWRSCFSWWKAQLIQKKHEEKQAEQALWHWSLSLQGKVFDMWIEYVLEQRRKKARLAHAFSAYQTELLRDGVTRILRYVTGMKHFRKQLTTEQQMKVAFSLYHSVNHCAMLWKQKTFCKKEDKQLQSMLSQQRKRVTFQMPGESNSMRMIGEKGLEPSPVERLDSGDSFLSELLAIRQATLQPRRPEFLMVSLEREGLLNLAVGGQVEDPNIVSDLLQISAQAPSFQPEPCLEVVPPSSFRMLHGKDSNTGTGISQKSWHTAYDTDSQQKERELQIKQTCSSSSLLSSKEFSRKAAACSIVTLTETKESRSDLQEELGLQKELQLELEQIRYQMLHYQDNKQSLRTWRRQVRLLHRWLETSARAFNPKDPVVQQVQEELQQLELHIEQVARVMTEERLQVQSAINRVHEIRGVLDL</sequence>
<dbReference type="InParanoid" id="A0A6P8S989"/>
<accession>A0A6P8S989</accession>
<keyword evidence="1" id="KW-1185">Reference proteome</keyword>
<dbReference type="FunCoup" id="A0A6P8S989">
    <property type="interactions" value="1074"/>
</dbReference>
<dbReference type="InterPro" id="IPR052270">
    <property type="entry name" value="CACF_protein"/>
</dbReference>
<organism evidence="1 2">
    <name type="scientific">Geotrypetes seraphini</name>
    <name type="common">Gaboon caecilian</name>
    <name type="synonym">Caecilia seraphini</name>
    <dbReference type="NCBI Taxonomy" id="260995"/>
    <lineage>
        <taxon>Eukaryota</taxon>
        <taxon>Metazoa</taxon>
        <taxon>Chordata</taxon>
        <taxon>Craniata</taxon>
        <taxon>Vertebrata</taxon>
        <taxon>Euteleostomi</taxon>
        <taxon>Amphibia</taxon>
        <taxon>Gymnophiona</taxon>
        <taxon>Geotrypetes</taxon>
    </lineage>
</organism>
<dbReference type="Proteomes" id="UP000515159">
    <property type="component" value="Chromosome 8"/>
</dbReference>
<protein>
    <submittedName>
        <fullName evidence="2">Protein SFI1 homolog</fullName>
    </submittedName>
</protein>
<dbReference type="CTD" id="9814"/>
<dbReference type="OrthoDB" id="195843at2759"/>
<dbReference type="RefSeq" id="XP_033813016.1">
    <property type="nucleotide sequence ID" value="XM_033957125.1"/>
</dbReference>
<reference evidence="2" key="1">
    <citation type="submission" date="2025-08" db="UniProtKB">
        <authorList>
            <consortium name="RefSeq"/>
        </authorList>
    </citation>
    <scope>IDENTIFICATION</scope>
</reference>
<dbReference type="KEGG" id="gsh:117366055"/>
<dbReference type="GeneID" id="117366055"/>
<evidence type="ECO:0000313" key="2">
    <source>
        <dbReference type="RefSeq" id="XP_033813016.1"/>
    </source>
</evidence>
<dbReference type="GO" id="GO:0019902">
    <property type="term" value="F:phosphatase binding"/>
    <property type="evidence" value="ECO:0007669"/>
    <property type="project" value="TreeGrafter"/>
</dbReference>
<dbReference type="AlphaFoldDB" id="A0A6P8S989"/>
<evidence type="ECO:0000313" key="1">
    <source>
        <dbReference type="Proteomes" id="UP000515159"/>
    </source>
</evidence>
<dbReference type="PANTHER" id="PTHR22028:SF4">
    <property type="entry name" value="PROTEIN SFI1 HOMOLOG"/>
    <property type="match status" value="1"/>
</dbReference>
<proteinExistence type="predicted"/>
<gene>
    <name evidence="2" type="primary">SFI1</name>
</gene>